<proteinExistence type="predicted"/>
<dbReference type="EMBL" id="ML208567">
    <property type="protein sequence ID" value="TFK62667.1"/>
    <property type="molecule type" value="Genomic_DNA"/>
</dbReference>
<organism evidence="1 2">
    <name type="scientific">Pluteus cervinus</name>
    <dbReference type="NCBI Taxonomy" id="181527"/>
    <lineage>
        <taxon>Eukaryota</taxon>
        <taxon>Fungi</taxon>
        <taxon>Dikarya</taxon>
        <taxon>Basidiomycota</taxon>
        <taxon>Agaricomycotina</taxon>
        <taxon>Agaricomycetes</taxon>
        <taxon>Agaricomycetidae</taxon>
        <taxon>Agaricales</taxon>
        <taxon>Pluteineae</taxon>
        <taxon>Pluteaceae</taxon>
        <taxon>Pluteus</taxon>
    </lineage>
</organism>
<sequence>MRGISDCLECRRGLPLTLREGERGFKTYAGPLITTWTMNLLSGFHPPIRPPPVICSTRSFIRVEGITCLYGCLAVHDSDMSAPMLTAAKSTQFLVHVWASNLLLP</sequence>
<protein>
    <submittedName>
        <fullName evidence="1">Uncharacterized protein</fullName>
    </submittedName>
</protein>
<name>A0ACD3AAN5_9AGAR</name>
<reference evidence="1 2" key="1">
    <citation type="journal article" date="2019" name="Nat. Ecol. Evol.">
        <title>Megaphylogeny resolves global patterns of mushroom evolution.</title>
        <authorList>
            <person name="Varga T."/>
            <person name="Krizsan K."/>
            <person name="Foldi C."/>
            <person name="Dima B."/>
            <person name="Sanchez-Garcia M."/>
            <person name="Sanchez-Ramirez S."/>
            <person name="Szollosi G.J."/>
            <person name="Szarkandi J.G."/>
            <person name="Papp V."/>
            <person name="Albert L."/>
            <person name="Andreopoulos W."/>
            <person name="Angelini C."/>
            <person name="Antonin V."/>
            <person name="Barry K.W."/>
            <person name="Bougher N.L."/>
            <person name="Buchanan P."/>
            <person name="Buyck B."/>
            <person name="Bense V."/>
            <person name="Catcheside P."/>
            <person name="Chovatia M."/>
            <person name="Cooper J."/>
            <person name="Damon W."/>
            <person name="Desjardin D."/>
            <person name="Finy P."/>
            <person name="Geml J."/>
            <person name="Haridas S."/>
            <person name="Hughes K."/>
            <person name="Justo A."/>
            <person name="Karasinski D."/>
            <person name="Kautmanova I."/>
            <person name="Kiss B."/>
            <person name="Kocsube S."/>
            <person name="Kotiranta H."/>
            <person name="LaButti K.M."/>
            <person name="Lechner B.E."/>
            <person name="Liimatainen K."/>
            <person name="Lipzen A."/>
            <person name="Lukacs Z."/>
            <person name="Mihaltcheva S."/>
            <person name="Morgado L.N."/>
            <person name="Niskanen T."/>
            <person name="Noordeloos M.E."/>
            <person name="Ohm R.A."/>
            <person name="Ortiz-Santana B."/>
            <person name="Ovrebo C."/>
            <person name="Racz N."/>
            <person name="Riley R."/>
            <person name="Savchenko A."/>
            <person name="Shiryaev A."/>
            <person name="Soop K."/>
            <person name="Spirin V."/>
            <person name="Szebenyi C."/>
            <person name="Tomsovsky M."/>
            <person name="Tulloss R.E."/>
            <person name="Uehling J."/>
            <person name="Grigoriev I.V."/>
            <person name="Vagvolgyi C."/>
            <person name="Papp T."/>
            <person name="Martin F.M."/>
            <person name="Miettinen O."/>
            <person name="Hibbett D.S."/>
            <person name="Nagy L.G."/>
        </authorList>
    </citation>
    <scope>NUCLEOTIDE SEQUENCE [LARGE SCALE GENOMIC DNA]</scope>
    <source>
        <strain evidence="1 2">NL-1719</strain>
    </source>
</reference>
<dbReference type="Proteomes" id="UP000308600">
    <property type="component" value="Unassembled WGS sequence"/>
</dbReference>
<evidence type="ECO:0000313" key="1">
    <source>
        <dbReference type="EMBL" id="TFK62667.1"/>
    </source>
</evidence>
<keyword evidence="2" id="KW-1185">Reference proteome</keyword>
<accession>A0ACD3AAN5</accession>
<gene>
    <name evidence="1" type="ORF">BDN72DRAFT_377745</name>
</gene>
<evidence type="ECO:0000313" key="2">
    <source>
        <dbReference type="Proteomes" id="UP000308600"/>
    </source>
</evidence>